<dbReference type="AlphaFoldDB" id="A0A2U1MC11"/>
<reference evidence="1 2" key="1">
    <citation type="journal article" date="2018" name="Mol. Plant">
        <title>The genome of Artemisia annua provides insight into the evolution of Asteraceae family and artemisinin biosynthesis.</title>
        <authorList>
            <person name="Shen Q."/>
            <person name="Zhang L."/>
            <person name="Liao Z."/>
            <person name="Wang S."/>
            <person name="Yan T."/>
            <person name="Shi P."/>
            <person name="Liu M."/>
            <person name="Fu X."/>
            <person name="Pan Q."/>
            <person name="Wang Y."/>
            <person name="Lv Z."/>
            <person name="Lu X."/>
            <person name="Zhang F."/>
            <person name="Jiang W."/>
            <person name="Ma Y."/>
            <person name="Chen M."/>
            <person name="Hao X."/>
            <person name="Li L."/>
            <person name="Tang Y."/>
            <person name="Lv G."/>
            <person name="Zhou Y."/>
            <person name="Sun X."/>
            <person name="Brodelius P.E."/>
            <person name="Rose J.K.C."/>
            <person name="Tang K."/>
        </authorList>
    </citation>
    <scope>NUCLEOTIDE SEQUENCE [LARGE SCALE GENOMIC DNA]</scope>
    <source>
        <strain evidence="2">cv. Huhao1</strain>
        <tissue evidence="1">Leaf</tissue>
    </source>
</reference>
<gene>
    <name evidence="1" type="ORF">CTI12_AA388080</name>
</gene>
<evidence type="ECO:0000313" key="2">
    <source>
        <dbReference type="Proteomes" id="UP000245207"/>
    </source>
</evidence>
<dbReference type="Proteomes" id="UP000245207">
    <property type="component" value="Unassembled WGS sequence"/>
</dbReference>
<accession>A0A2U1MC11</accession>
<organism evidence="1 2">
    <name type="scientific">Artemisia annua</name>
    <name type="common">Sweet wormwood</name>
    <dbReference type="NCBI Taxonomy" id="35608"/>
    <lineage>
        <taxon>Eukaryota</taxon>
        <taxon>Viridiplantae</taxon>
        <taxon>Streptophyta</taxon>
        <taxon>Embryophyta</taxon>
        <taxon>Tracheophyta</taxon>
        <taxon>Spermatophyta</taxon>
        <taxon>Magnoliopsida</taxon>
        <taxon>eudicotyledons</taxon>
        <taxon>Gunneridae</taxon>
        <taxon>Pentapetalae</taxon>
        <taxon>asterids</taxon>
        <taxon>campanulids</taxon>
        <taxon>Asterales</taxon>
        <taxon>Asteraceae</taxon>
        <taxon>Asteroideae</taxon>
        <taxon>Anthemideae</taxon>
        <taxon>Artemisiinae</taxon>
        <taxon>Artemisia</taxon>
    </lineage>
</organism>
<dbReference type="EMBL" id="PKPP01005802">
    <property type="protein sequence ID" value="PWA58756.1"/>
    <property type="molecule type" value="Genomic_DNA"/>
</dbReference>
<sequence>MVNIETRRTRGVDGVEVVDGGPYETLNHSSKSLRVKREVTEVQMSTERVCLIQPVRGILDIWKTNSRDSLAVRAAS</sequence>
<comment type="caution">
    <text evidence="1">The sequence shown here is derived from an EMBL/GenBank/DDBJ whole genome shotgun (WGS) entry which is preliminary data.</text>
</comment>
<name>A0A2U1MC11_ARTAN</name>
<proteinExistence type="predicted"/>
<keyword evidence="2" id="KW-1185">Reference proteome</keyword>
<evidence type="ECO:0000313" key="1">
    <source>
        <dbReference type="EMBL" id="PWA58756.1"/>
    </source>
</evidence>
<protein>
    <submittedName>
        <fullName evidence="1">Uncharacterized protein</fullName>
    </submittedName>
</protein>